<feature type="region of interest" description="Disordered" evidence="4">
    <location>
        <begin position="200"/>
        <end position="239"/>
    </location>
</feature>
<dbReference type="InterPro" id="IPR001662">
    <property type="entry name" value="EF1B_G_C"/>
</dbReference>
<evidence type="ECO:0000256" key="2">
    <source>
        <dbReference type="ARBA" id="ARBA00022917"/>
    </source>
</evidence>
<evidence type="ECO:0000256" key="4">
    <source>
        <dbReference type="SAM" id="MobiDB-lite"/>
    </source>
</evidence>
<name>A0A183BUR0_GLOPA</name>
<dbReference type="WBParaSite" id="GPLIN_000434600">
    <property type="protein sequence ID" value="GPLIN_000434600"/>
    <property type="gene ID" value="GPLIN_000434600"/>
</dbReference>
<dbReference type="GO" id="GO:0003746">
    <property type="term" value="F:translation elongation factor activity"/>
    <property type="evidence" value="ECO:0007669"/>
    <property type="project" value="UniProtKB-UniRule"/>
</dbReference>
<feature type="compositionally biased region" description="Basic and acidic residues" evidence="4">
    <location>
        <begin position="205"/>
        <end position="223"/>
    </location>
</feature>
<dbReference type="InterPro" id="IPR050802">
    <property type="entry name" value="EF-GSTs"/>
</dbReference>
<dbReference type="Proteomes" id="UP000050741">
    <property type="component" value="Unassembled WGS sequence"/>
</dbReference>
<dbReference type="Pfam" id="PF00647">
    <property type="entry name" value="EF1G"/>
    <property type="match status" value="1"/>
</dbReference>
<dbReference type="SUPFAM" id="SSF89942">
    <property type="entry name" value="eEF1-gamma domain"/>
    <property type="match status" value="1"/>
</dbReference>
<reference evidence="8" key="3">
    <citation type="submission" date="2016-06" db="UniProtKB">
        <authorList>
            <consortium name="WormBaseParasite"/>
        </authorList>
    </citation>
    <scope>IDENTIFICATION</scope>
</reference>
<dbReference type="FunFam" id="3.30.70.1010:FF:000001">
    <property type="entry name" value="Elongation factor 1-gamma 1"/>
    <property type="match status" value="1"/>
</dbReference>
<dbReference type="InterPro" id="IPR036433">
    <property type="entry name" value="EF1B_G_C_sf"/>
</dbReference>
<dbReference type="PANTHER" id="PTHR43986">
    <property type="entry name" value="ELONGATION FACTOR 1-GAMMA"/>
    <property type="match status" value="1"/>
</dbReference>
<keyword evidence="1 3" id="KW-0251">Elongation factor</keyword>
<dbReference type="PANTHER" id="PTHR43986:SF1">
    <property type="entry name" value="ELONGATION FACTOR 1-GAMMA"/>
    <property type="match status" value="1"/>
</dbReference>
<evidence type="ECO:0000256" key="3">
    <source>
        <dbReference type="PROSITE-ProRule" id="PRU00519"/>
    </source>
</evidence>
<dbReference type="InterPro" id="IPR036282">
    <property type="entry name" value="Glutathione-S-Trfase_C_sf"/>
</dbReference>
<dbReference type="SMART" id="SM01183">
    <property type="entry name" value="EF1G"/>
    <property type="match status" value="1"/>
</dbReference>
<dbReference type="GO" id="GO:0005634">
    <property type="term" value="C:nucleus"/>
    <property type="evidence" value="ECO:0007669"/>
    <property type="project" value="TreeGrafter"/>
</dbReference>
<evidence type="ECO:0000313" key="8">
    <source>
        <dbReference type="WBParaSite" id="GPLIN_000434600"/>
    </source>
</evidence>
<dbReference type="Gene3D" id="3.30.70.1010">
    <property type="entry name" value="Translation elongation factor EF1B, gamma chain, conserved domain"/>
    <property type="match status" value="1"/>
</dbReference>
<feature type="domain" description="EF-1-gamma C-terminal" evidence="5">
    <location>
        <begin position="230"/>
        <end position="392"/>
    </location>
</feature>
<dbReference type="GO" id="GO:0005737">
    <property type="term" value="C:cytoplasm"/>
    <property type="evidence" value="ECO:0007669"/>
    <property type="project" value="TreeGrafter"/>
</dbReference>
<proteinExistence type="predicted"/>
<reference evidence="7" key="2">
    <citation type="submission" date="2014-05" db="EMBL/GenBank/DDBJ databases">
        <title>The genome and life-stage specific transcriptomes of Globodera pallida elucidate key aspects of plant parasitism by a cyst nematode.</title>
        <authorList>
            <person name="Cotton J.A."/>
            <person name="Lilley C.J."/>
            <person name="Jones L.M."/>
            <person name="Kikuchi T."/>
            <person name="Reid A.J."/>
            <person name="Thorpe P."/>
            <person name="Tsai I.J."/>
            <person name="Beasley H."/>
            <person name="Blok V."/>
            <person name="Cock P.J.A."/>
            <person name="Van den Akker S.E."/>
            <person name="Holroyd N."/>
            <person name="Hunt M."/>
            <person name="Mantelin S."/>
            <person name="Naghra H."/>
            <person name="Pain A."/>
            <person name="Palomares-Rius J.E."/>
            <person name="Zarowiecki M."/>
            <person name="Berriman M."/>
            <person name="Jones J.T."/>
            <person name="Urwin P.E."/>
        </authorList>
    </citation>
    <scope>NUCLEOTIDE SEQUENCE [LARGE SCALE GENOMIC DNA]</scope>
    <source>
        <strain evidence="7">Lindley</strain>
    </source>
</reference>
<sequence length="392" mass="44491">MAPKLYGYPDNFRVKKVLISAKLAKKDLKVIPQLPPSDRFPLEQAPALEDGNKVLISAKLAKKDLKVIPQLPPSDRFPLEQAPALEDGNVCLFGAEAICKYLLGNNSVYLPQNPEMDQWIGWAECNLLPNVLSYVLPSVSAAKIDPNTLELAKKELLAQLSIFNQILLHKTFLVGIPTLIGEFVFIGQPSTFNEHDKIVGVGKPAKKEKESKQEKPKSAEKEKQPKKKAKEEAEEEMDAAEQAIADQPKFTDPLAALPPATKAIPYFWENFDPVHYSIWFSEYKYPEELKFTYMSCNLIGGMFQRLEKLKKNAFASVCLFGTDNNSTISGVWVWRGHELAFDLSQDWQVDYESYSWKKLDPNDENNKKMVNEYFMWEGDFGGKKFNQGKIFK</sequence>
<evidence type="ECO:0000259" key="5">
    <source>
        <dbReference type="PROSITE" id="PS50040"/>
    </source>
</evidence>
<reference evidence="7" key="1">
    <citation type="submission" date="2013-12" db="EMBL/GenBank/DDBJ databases">
        <authorList>
            <person name="Aslett M."/>
        </authorList>
    </citation>
    <scope>NUCLEOTIDE SEQUENCE [LARGE SCALE GENOMIC DNA]</scope>
    <source>
        <strain evidence="7">Lindley</strain>
    </source>
</reference>
<organism evidence="7 8">
    <name type="scientific">Globodera pallida</name>
    <name type="common">Potato cyst nematode worm</name>
    <name type="synonym">Heterodera pallida</name>
    <dbReference type="NCBI Taxonomy" id="36090"/>
    <lineage>
        <taxon>Eukaryota</taxon>
        <taxon>Metazoa</taxon>
        <taxon>Ecdysozoa</taxon>
        <taxon>Nematoda</taxon>
        <taxon>Chromadorea</taxon>
        <taxon>Rhabditida</taxon>
        <taxon>Tylenchina</taxon>
        <taxon>Tylenchomorpha</taxon>
        <taxon>Tylenchoidea</taxon>
        <taxon>Heteroderidae</taxon>
        <taxon>Heteroderinae</taxon>
        <taxon>Globodera</taxon>
    </lineage>
</organism>
<evidence type="ECO:0000313" key="7">
    <source>
        <dbReference type="Proteomes" id="UP000050741"/>
    </source>
</evidence>
<evidence type="ECO:0000259" key="6">
    <source>
        <dbReference type="PROSITE" id="PS50404"/>
    </source>
</evidence>
<dbReference type="AlphaFoldDB" id="A0A183BUR0"/>
<accession>A0A183BUR0</accession>
<protein>
    <submittedName>
        <fullName evidence="8">Elongation factor 1-gamma</fullName>
    </submittedName>
</protein>
<feature type="domain" description="GST N-terminal" evidence="6">
    <location>
        <begin position="1"/>
        <end position="110"/>
    </location>
</feature>
<keyword evidence="7" id="KW-1185">Reference proteome</keyword>
<dbReference type="PROSITE" id="PS50040">
    <property type="entry name" value="EF1G_C"/>
    <property type="match status" value="1"/>
</dbReference>
<evidence type="ECO:0000256" key="1">
    <source>
        <dbReference type="ARBA" id="ARBA00022768"/>
    </source>
</evidence>
<dbReference type="Gene3D" id="1.20.1050.10">
    <property type="match status" value="1"/>
</dbReference>
<keyword evidence="2 3" id="KW-0648">Protein biosynthesis</keyword>
<dbReference type="InterPro" id="IPR004045">
    <property type="entry name" value="Glutathione_S-Trfase_N"/>
</dbReference>
<dbReference type="SUPFAM" id="SSF47616">
    <property type="entry name" value="GST C-terminal domain-like"/>
    <property type="match status" value="1"/>
</dbReference>
<dbReference type="PROSITE" id="PS50404">
    <property type="entry name" value="GST_NTER"/>
    <property type="match status" value="1"/>
</dbReference>